<proteinExistence type="predicted"/>
<name>A0ACB7W5E2_DIOAL</name>
<comment type="caution">
    <text evidence="1">The sequence shown here is derived from an EMBL/GenBank/DDBJ whole genome shotgun (WGS) entry which is preliminary data.</text>
</comment>
<protein>
    <submittedName>
        <fullName evidence="1">2-hydroxyacyl-CoA lyase 1 protein</fullName>
        <ecNumber evidence="1">4.1.1.8</ecNumber>
    </submittedName>
</protein>
<gene>
    <name evidence="1" type="ORF">IHE45_05G136400</name>
</gene>
<sequence>MATVTEPSNDALIDGNAVAARALHWAGVEKMFGVVGIPVTALATRAVALGIRFLAFHNEQSAGYAASAYGYLAAKPGVLLTVSGPGCVHGLAGLSNAMVNTWPLLMISGSCDQKDFGRGDFQELDQIAAVKPFVKFSAKATDISQIPRLVFEALHHSISGRPGGCYLDIPSDVLHQTISESELSKLLSEAENSISQQTPGEKPLDIEKAVSLLRGAERPLIVFGKGAAFARAEDSLKKLVDTTRIPFLPTPMGKGLLPDTHELAATAARSLAIGKCDVALIIGARLNWLLHFGEPPRWSKDVKFILVDVSEEEIELRKPCLGLVGDAKKVVDLINEEIKDDPFCLGKSHPWVEAISKKAKENVAKMEAQLAKDVVPFNFLTPMRIIRDAIIAQGSPAPVLVSEGANTMDVGRAVLIQSEPRTRLDAGTWGTMGVGLGYCIAAAVAMPERLVVAVEGDSGFGFSGLEVETLVRYQLPVVVIVFNNGGVYGGDRRNPEEITGPHKDDPAPTSFVPDAGYHTLIEAFGGKGYIVATPDELKSALTESFAARKPAVINVIIDPYAGAESGRLQHKN</sequence>
<keyword evidence="2" id="KW-1185">Reference proteome</keyword>
<dbReference type="EMBL" id="CM037015">
    <property type="protein sequence ID" value="KAH7682662.1"/>
    <property type="molecule type" value="Genomic_DNA"/>
</dbReference>
<reference evidence="2" key="1">
    <citation type="journal article" date="2022" name="Nat. Commun.">
        <title>Chromosome evolution and the genetic basis of agronomically important traits in greater yam.</title>
        <authorList>
            <person name="Bredeson J.V."/>
            <person name="Lyons J.B."/>
            <person name="Oniyinde I.O."/>
            <person name="Okereke N.R."/>
            <person name="Kolade O."/>
            <person name="Nnabue I."/>
            <person name="Nwadili C.O."/>
            <person name="Hribova E."/>
            <person name="Parker M."/>
            <person name="Nwogha J."/>
            <person name="Shu S."/>
            <person name="Carlson J."/>
            <person name="Kariba R."/>
            <person name="Muthemba S."/>
            <person name="Knop K."/>
            <person name="Barton G.J."/>
            <person name="Sherwood A.V."/>
            <person name="Lopez-Montes A."/>
            <person name="Asiedu R."/>
            <person name="Jamnadass R."/>
            <person name="Muchugi A."/>
            <person name="Goodstein D."/>
            <person name="Egesi C.N."/>
            <person name="Featherston J."/>
            <person name="Asfaw A."/>
            <person name="Simpson G.G."/>
            <person name="Dolezel J."/>
            <person name="Hendre P.S."/>
            <person name="Van Deynze A."/>
            <person name="Kumar P.L."/>
            <person name="Obidiegwu J.E."/>
            <person name="Bhattacharjee R."/>
            <person name="Rokhsar D.S."/>
        </authorList>
    </citation>
    <scope>NUCLEOTIDE SEQUENCE [LARGE SCALE GENOMIC DNA]</scope>
    <source>
        <strain evidence="2">cv. TDa95/00328</strain>
    </source>
</reference>
<accession>A0ACB7W5E2</accession>
<evidence type="ECO:0000313" key="1">
    <source>
        <dbReference type="EMBL" id="KAH7682662.1"/>
    </source>
</evidence>
<organism evidence="1 2">
    <name type="scientific">Dioscorea alata</name>
    <name type="common">Purple yam</name>
    <dbReference type="NCBI Taxonomy" id="55571"/>
    <lineage>
        <taxon>Eukaryota</taxon>
        <taxon>Viridiplantae</taxon>
        <taxon>Streptophyta</taxon>
        <taxon>Embryophyta</taxon>
        <taxon>Tracheophyta</taxon>
        <taxon>Spermatophyta</taxon>
        <taxon>Magnoliopsida</taxon>
        <taxon>Liliopsida</taxon>
        <taxon>Dioscoreales</taxon>
        <taxon>Dioscoreaceae</taxon>
        <taxon>Dioscorea</taxon>
    </lineage>
</organism>
<evidence type="ECO:0000313" key="2">
    <source>
        <dbReference type="Proteomes" id="UP000827976"/>
    </source>
</evidence>
<dbReference type="EC" id="4.1.1.8" evidence="1"/>
<dbReference type="Proteomes" id="UP000827976">
    <property type="component" value="Chromosome 5"/>
</dbReference>
<keyword evidence="1" id="KW-0456">Lyase</keyword>